<name>A0AAN5HXR8_9BILA</name>
<keyword evidence="1" id="KW-0472">Membrane</keyword>
<proteinExistence type="predicted"/>
<dbReference type="InterPro" id="IPR039545">
    <property type="entry name" value="PGAP2"/>
</dbReference>
<dbReference type="AlphaFoldDB" id="A0AAN5HXR8"/>
<reference evidence="4" key="1">
    <citation type="submission" date="2022-10" db="EMBL/GenBank/DDBJ databases">
        <title>Genome assembly of Pristionchus species.</title>
        <authorList>
            <person name="Yoshida K."/>
            <person name="Sommer R.J."/>
        </authorList>
    </citation>
    <scope>NUCLEOTIDE SEQUENCE [LARGE SCALE GENOMIC DNA]</scope>
    <source>
        <strain evidence="4">RS5460</strain>
    </source>
</reference>
<feature type="transmembrane region" description="Helical" evidence="1">
    <location>
        <begin position="186"/>
        <end position="210"/>
    </location>
</feature>
<protein>
    <recommendedName>
        <fullName evidence="2">CWH43-like N-terminal domain-containing protein</fullName>
    </recommendedName>
</protein>
<dbReference type="GO" id="GO:0006506">
    <property type="term" value="P:GPI anchor biosynthetic process"/>
    <property type="evidence" value="ECO:0007669"/>
    <property type="project" value="TreeGrafter"/>
</dbReference>
<dbReference type="PANTHER" id="PTHR12892:SF15">
    <property type="entry name" value="POST-GPI ATTACHMENT TO PROTEINS FACTOR 2-LIKE"/>
    <property type="match status" value="1"/>
</dbReference>
<feature type="transmembrane region" description="Helical" evidence="1">
    <location>
        <begin position="115"/>
        <end position="139"/>
    </location>
</feature>
<dbReference type="GO" id="GO:0005789">
    <property type="term" value="C:endoplasmic reticulum membrane"/>
    <property type="evidence" value="ECO:0007669"/>
    <property type="project" value="TreeGrafter"/>
</dbReference>
<dbReference type="EMBL" id="BTRK01000004">
    <property type="protein sequence ID" value="GMR45042.1"/>
    <property type="molecule type" value="Genomic_DNA"/>
</dbReference>
<gene>
    <name evidence="3" type="ORF">PMAYCL1PPCAC_15237</name>
</gene>
<dbReference type="Proteomes" id="UP001328107">
    <property type="component" value="Unassembled WGS sequence"/>
</dbReference>
<keyword evidence="4" id="KW-1185">Reference proteome</keyword>
<dbReference type="Pfam" id="PF10277">
    <property type="entry name" value="Frag1"/>
    <property type="match status" value="1"/>
</dbReference>
<keyword evidence="1" id="KW-0812">Transmembrane</keyword>
<accession>A0AAN5HXR8</accession>
<feature type="transmembrane region" description="Helical" evidence="1">
    <location>
        <begin position="145"/>
        <end position="165"/>
    </location>
</feature>
<evidence type="ECO:0000313" key="3">
    <source>
        <dbReference type="EMBL" id="GMR45042.1"/>
    </source>
</evidence>
<keyword evidence="1" id="KW-1133">Transmembrane helix</keyword>
<dbReference type="PANTHER" id="PTHR12892">
    <property type="entry name" value="FGF RECEPTOR ACTIVATING PROTEIN 1"/>
    <property type="match status" value="1"/>
</dbReference>
<feature type="domain" description="CWH43-like N-terminal" evidence="2">
    <location>
        <begin position="33"/>
        <end position="243"/>
    </location>
</feature>
<dbReference type="InterPro" id="IPR019402">
    <property type="entry name" value="CWH43_N"/>
</dbReference>
<evidence type="ECO:0000256" key="1">
    <source>
        <dbReference type="SAM" id="Phobius"/>
    </source>
</evidence>
<evidence type="ECO:0000313" key="4">
    <source>
        <dbReference type="Proteomes" id="UP001328107"/>
    </source>
</evidence>
<feature type="transmembrane region" description="Helical" evidence="1">
    <location>
        <begin position="30"/>
        <end position="51"/>
    </location>
</feature>
<feature type="non-terminal residue" evidence="3">
    <location>
        <position position="1"/>
    </location>
</feature>
<evidence type="ECO:0000259" key="2">
    <source>
        <dbReference type="Pfam" id="PF10277"/>
    </source>
</evidence>
<comment type="caution">
    <text evidence="3">The sequence shown here is derived from an EMBL/GenBank/DDBJ whole genome shotgun (WGS) entry which is preliminary data.</text>
</comment>
<dbReference type="GO" id="GO:0000139">
    <property type="term" value="C:Golgi membrane"/>
    <property type="evidence" value="ECO:0007669"/>
    <property type="project" value="InterPro"/>
</dbReference>
<sequence length="284" mass="32511">SAMGCCDCLHVEKYKIPGAEPTFFLSMRFLGFWSMIFPAITAYVCIISTFYTQADIISNYSLANCPHVKSPLPPISYSIGSWEPQKQMWMFAVIVHMPSRMLLSRSIPQIWLEGIWRLAGYAATTIEMFSLTMVSLFYVDSIAGFEVHAAFFGMWWGATVWGMSIMIHMQRVTGHIYQDPYIYRSWLVKSVIMTAYIIVSCTTSIAYPISQRNCSLFAFTIFCIGEYTIITLNAAFWAIVLLEVSRDFEGFRIVAVMSKRRAIEKYSTENPTMKIAIKKKIEKH</sequence>
<organism evidence="3 4">
    <name type="scientific">Pristionchus mayeri</name>
    <dbReference type="NCBI Taxonomy" id="1317129"/>
    <lineage>
        <taxon>Eukaryota</taxon>
        <taxon>Metazoa</taxon>
        <taxon>Ecdysozoa</taxon>
        <taxon>Nematoda</taxon>
        <taxon>Chromadorea</taxon>
        <taxon>Rhabditida</taxon>
        <taxon>Rhabditina</taxon>
        <taxon>Diplogasteromorpha</taxon>
        <taxon>Diplogasteroidea</taxon>
        <taxon>Neodiplogasteridae</taxon>
        <taxon>Pristionchus</taxon>
    </lineage>
</organism>
<feature type="transmembrane region" description="Helical" evidence="1">
    <location>
        <begin position="216"/>
        <end position="242"/>
    </location>
</feature>